<protein>
    <submittedName>
        <fullName evidence="1">Carotenoid 1,2-hydratase</fullName>
    </submittedName>
</protein>
<dbReference type="RefSeq" id="WP_377213698.1">
    <property type="nucleotide sequence ID" value="NZ_JBHTJV010000025.1"/>
</dbReference>
<keyword evidence="2" id="KW-1185">Reference proteome</keyword>
<sequence length="302" mass="34275">MTIPPQGYAWWYIDAISDDGTHGFSIIAMIGSVFSPYYAWSGRHDPLNHHAFNVGLYGGGKKRWTMTERGRNALHRDAHSLQMGPSSLSWDGDTLIITIDEWANPLPRRVRGTIRVTPSAITQKSHVIDGHGRHIWQPIAPVGRAEVRLDSPDLNWNGEAYLDSNWGTEPLETGFKNWDWSRAALKDGAGIFYDSTTRDGKNHRLALRYESDGSFREVPAPPRQTLSKGPIWRVPRYTLAETPDTVTTERMLEDTPFYTRSHIQTVFDGEPARAVHESLDCDRYASTWVRCLLPFKMPRRSG</sequence>
<comment type="caution">
    <text evidence="1">The sequence shown here is derived from an EMBL/GenBank/DDBJ whole genome shotgun (WGS) entry which is preliminary data.</text>
</comment>
<proteinExistence type="predicted"/>
<reference evidence="2" key="1">
    <citation type="journal article" date="2019" name="Int. J. Syst. Evol. Microbiol.">
        <title>The Global Catalogue of Microorganisms (GCM) 10K type strain sequencing project: providing services to taxonomists for standard genome sequencing and annotation.</title>
        <authorList>
            <consortium name="The Broad Institute Genomics Platform"/>
            <consortium name="The Broad Institute Genome Sequencing Center for Infectious Disease"/>
            <person name="Wu L."/>
            <person name="Ma J."/>
        </authorList>
    </citation>
    <scope>NUCLEOTIDE SEQUENCE [LARGE SCALE GENOMIC DNA]</scope>
    <source>
        <strain evidence="2">CCUG 60023</strain>
    </source>
</reference>
<dbReference type="Proteomes" id="UP001597101">
    <property type="component" value="Unassembled WGS sequence"/>
</dbReference>
<dbReference type="CDD" id="cd21471">
    <property type="entry name" value="CrtC-like"/>
    <property type="match status" value="1"/>
</dbReference>
<accession>A0ABW3FI65</accession>
<gene>
    <name evidence="1" type="ORF">ACFQ14_15455</name>
</gene>
<dbReference type="SUPFAM" id="SSF159245">
    <property type="entry name" value="AttH-like"/>
    <property type="match status" value="1"/>
</dbReference>
<name>A0ABW3FI65_9HYPH</name>
<dbReference type="EMBL" id="JBHTJV010000025">
    <property type="protein sequence ID" value="MFD0917800.1"/>
    <property type="molecule type" value="Genomic_DNA"/>
</dbReference>
<organism evidence="1 2">
    <name type="scientific">Pseudahrensia aquimaris</name>
    <dbReference type="NCBI Taxonomy" id="744461"/>
    <lineage>
        <taxon>Bacteria</taxon>
        <taxon>Pseudomonadati</taxon>
        <taxon>Pseudomonadota</taxon>
        <taxon>Alphaproteobacteria</taxon>
        <taxon>Hyphomicrobiales</taxon>
        <taxon>Ahrensiaceae</taxon>
        <taxon>Pseudahrensia</taxon>
    </lineage>
</organism>
<evidence type="ECO:0000313" key="1">
    <source>
        <dbReference type="EMBL" id="MFD0917800.1"/>
    </source>
</evidence>
<evidence type="ECO:0000313" key="2">
    <source>
        <dbReference type="Proteomes" id="UP001597101"/>
    </source>
</evidence>